<sequence>MNVFRFIADSSHLLAIVLLLWKIWTSRSCNGISGKSQILYMIVFALRYLDLFFSFISLYNTLMKITYLSATAATIYLIYFKFKATYNKHSDNLNLFYFIIPSAILGFTFSHNRDITEILWTCSLFLESVSVLPQLFLISKTREAEAITSHYLFALGSYRFFYILNWIYKFLVLSNLDVLSLCCGVVQTLLYLDFFYLYLTKGLKIFNS</sequence>
<dbReference type="GO" id="GO:0016192">
    <property type="term" value="P:vesicle-mediated transport"/>
    <property type="evidence" value="ECO:0007669"/>
    <property type="project" value="UniProtKB-KW"/>
</dbReference>
<evidence type="ECO:0000256" key="8">
    <source>
        <dbReference type="ARBA" id="ARBA00022989"/>
    </source>
</evidence>
<feature type="transmembrane region" description="Helical" evidence="11">
    <location>
        <begin position="178"/>
        <end position="199"/>
    </location>
</feature>
<organism evidence="12 13">
    <name type="scientific">Thelohanellus kitauei</name>
    <name type="common">Myxosporean</name>
    <dbReference type="NCBI Taxonomy" id="669202"/>
    <lineage>
        <taxon>Eukaryota</taxon>
        <taxon>Metazoa</taxon>
        <taxon>Cnidaria</taxon>
        <taxon>Myxozoa</taxon>
        <taxon>Myxosporea</taxon>
        <taxon>Bivalvulida</taxon>
        <taxon>Platysporina</taxon>
        <taxon>Myxobolidae</taxon>
        <taxon>Thelohanellus</taxon>
    </lineage>
</organism>
<feature type="transmembrane region" description="Helical" evidence="11">
    <location>
        <begin position="118"/>
        <end position="139"/>
    </location>
</feature>
<evidence type="ECO:0000313" key="12">
    <source>
        <dbReference type="EMBL" id="KII70980.1"/>
    </source>
</evidence>
<dbReference type="GO" id="GO:0015031">
    <property type="term" value="P:protein transport"/>
    <property type="evidence" value="ECO:0007669"/>
    <property type="project" value="UniProtKB-KW"/>
</dbReference>
<dbReference type="InterPro" id="IPR000133">
    <property type="entry name" value="ER_ret_rcpt"/>
</dbReference>
<dbReference type="OrthoDB" id="7694678at2759"/>
<dbReference type="PROSITE" id="PS00951">
    <property type="entry name" value="ER_LUMEN_RECEPTOR_1"/>
    <property type="match status" value="1"/>
</dbReference>
<keyword evidence="4 11" id="KW-0812">Transmembrane</keyword>
<accession>A0A0C2N3S7</accession>
<protein>
    <submittedName>
        <fullName evidence="12">ER lumen protein-retaining receptor</fullName>
    </submittedName>
</protein>
<evidence type="ECO:0000256" key="1">
    <source>
        <dbReference type="ARBA" id="ARBA00004477"/>
    </source>
</evidence>
<dbReference type="GO" id="GO:0046923">
    <property type="term" value="F:ER retention sequence binding"/>
    <property type="evidence" value="ECO:0007669"/>
    <property type="project" value="InterPro"/>
</dbReference>
<comment type="similarity">
    <text evidence="2">Belongs to the ERD2 family.</text>
</comment>
<comment type="caution">
    <text evidence="12">The sequence shown here is derived from an EMBL/GenBank/DDBJ whole genome shotgun (WGS) entry which is preliminary data.</text>
</comment>
<keyword evidence="6" id="KW-0931">ER-Golgi transport</keyword>
<reference evidence="12 13" key="1">
    <citation type="journal article" date="2014" name="Genome Biol. Evol.">
        <title>The genome of the myxosporean Thelohanellus kitauei shows adaptations to nutrient acquisition within its fish host.</title>
        <authorList>
            <person name="Yang Y."/>
            <person name="Xiong J."/>
            <person name="Zhou Z."/>
            <person name="Huo F."/>
            <person name="Miao W."/>
            <person name="Ran C."/>
            <person name="Liu Y."/>
            <person name="Zhang J."/>
            <person name="Feng J."/>
            <person name="Wang M."/>
            <person name="Wang M."/>
            <person name="Wang L."/>
            <person name="Yao B."/>
        </authorList>
    </citation>
    <scope>NUCLEOTIDE SEQUENCE [LARGE SCALE GENOMIC DNA]</scope>
    <source>
        <strain evidence="12">Wuqing</strain>
    </source>
</reference>
<evidence type="ECO:0000256" key="7">
    <source>
        <dbReference type="ARBA" id="ARBA00022927"/>
    </source>
</evidence>
<feature type="transmembrane region" description="Helical" evidence="11">
    <location>
        <begin position="151"/>
        <end position="172"/>
    </location>
</feature>
<keyword evidence="5" id="KW-0256">Endoplasmic reticulum</keyword>
<keyword evidence="9 11" id="KW-0472">Membrane</keyword>
<dbReference type="Pfam" id="PF00810">
    <property type="entry name" value="ER_lumen_recept"/>
    <property type="match status" value="1"/>
</dbReference>
<dbReference type="PRINTS" id="PR00660">
    <property type="entry name" value="ERLUMENR"/>
</dbReference>
<dbReference type="Proteomes" id="UP000031668">
    <property type="component" value="Unassembled WGS sequence"/>
</dbReference>
<comment type="subcellular location">
    <subcellularLocation>
        <location evidence="1">Endoplasmic reticulum membrane</location>
        <topology evidence="1">Multi-pass membrane protein</topology>
    </subcellularLocation>
</comment>
<keyword evidence="10 12" id="KW-0675">Receptor</keyword>
<evidence type="ECO:0000256" key="9">
    <source>
        <dbReference type="ARBA" id="ARBA00023136"/>
    </source>
</evidence>
<evidence type="ECO:0000256" key="11">
    <source>
        <dbReference type="SAM" id="Phobius"/>
    </source>
</evidence>
<proteinExistence type="inferred from homology"/>
<evidence type="ECO:0000256" key="5">
    <source>
        <dbReference type="ARBA" id="ARBA00022824"/>
    </source>
</evidence>
<evidence type="ECO:0000256" key="2">
    <source>
        <dbReference type="ARBA" id="ARBA00010120"/>
    </source>
</evidence>
<evidence type="ECO:0000256" key="3">
    <source>
        <dbReference type="ARBA" id="ARBA00022448"/>
    </source>
</evidence>
<dbReference type="EMBL" id="JWZT01001907">
    <property type="protein sequence ID" value="KII70980.1"/>
    <property type="molecule type" value="Genomic_DNA"/>
</dbReference>
<keyword evidence="13" id="KW-1185">Reference proteome</keyword>
<dbReference type="OMA" id="RTMKSCA"/>
<evidence type="ECO:0000313" key="13">
    <source>
        <dbReference type="Proteomes" id="UP000031668"/>
    </source>
</evidence>
<dbReference type="GO" id="GO:0005789">
    <property type="term" value="C:endoplasmic reticulum membrane"/>
    <property type="evidence" value="ECO:0007669"/>
    <property type="project" value="UniProtKB-SubCell"/>
</dbReference>
<name>A0A0C2N3S7_THEKT</name>
<keyword evidence="7" id="KW-0653">Protein transport</keyword>
<gene>
    <name evidence="12" type="ORF">RF11_10185</name>
</gene>
<dbReference type="GO" id="GO:0006621">
    <property type="term" value="P:protein retention in ER lumen"/>
    <property type="evidence" value="ECO:0007669"/>
    <property type="project" value="InterPro"/>
</dbReference>
<evidence type="ECO:0000256" key="10">
    <source>
        <dbReference type="ARBA" id="ARBA00023170"/>
    </source>
</evidence>
<keyword evidence="8 11" id="KW-1133">Transmembrane helix</keyword>
<feature type="transmembrane region" description="Helical" evidence="11">
    <location>
        <begin position="65"/>
        <end position="82"/>
    </location>
</feature>
<feature type="transmembrane region" description="Helical" evidence="11">
    <location>
        <begin position="94"/>
        <end position="112"/>
    </location>
</feature>
<dbReference type="PANTHER" id="PTHR10585">
    <property type="entry name" value="ER LUMEN PROTEIN RETAINING RECEPTOR"/>
    <property type="match status" value="1"/>
</dbReference>
<evidence type="ECO:0000256" key="6">
    <source>
        <dbReference type="ARBA" id="ARBA00022892"/>
    </source>
</evidence>
<dbReference type="AlphaFoldDB" id="A0A0C2N3S7"/>
<evidence type="ECO:0000256" key="4">
    <source>
        <dbReference type="ARBA" id="ARBA00022692"/>
    </source>
</evidence>
<keyword evidence="3" id="KW-0813">Transport</keyword>